<dbReference type="STRING" id="229535.A0A0M9WA72"/>
<protein>
    <submittedName>
        <fullName evidence="1">Uncharacterized protein</fullName>
    </submittedName>
</protein>
<evidence type="ECO:0000313" key="2">
    <source>
        <dbReference type="Proteomes" id="UP000037696"/>
    </source>
</evidence>
<sequence>MGLVRRLANWAGPTRLVSTPVCRAGESKPKQVRQGNAPRSGLPLFFFWLQAYDTKDTTQVLGETSEVSPPVRALTTTSFYSVQTDQYNSLLFWTKLAQLLDKAGFHAMVIANTLGAYRCVQGPGSVVAALASGAQFPVNGPFCTLFPPCPLSRETSFLE</sequence>
<dbReference type="EMBL" id="LHQQ01000348">
    <property type="protein sequence ID" value="KOS37163.1"/>
    <property type="molecule type" value="Genomic_DNA"/>
</dbReference>
<dbReference type="Proteomes" id="UP000037696">
    <property type="component" value="Unassembled WGS sequence"/>
</dbReference>
<reference evidence="1 2" key="1">
    <citation type="submission" date="2015-08" db="EMBL/GenBank/DDBJ databases">
        <title>Genome sequencing of Penicillium nordicum.</title>
        <authorList>
            <person name="Nguyen H.D."/>
            <person name="Seifert K.A."/>
        </authorList>
    </citation>
    <scope>NUCLEOTIDE SEQUENCE [LARGE SCALE GENOMIC DNA]</scope>
    <source>
        <strain evidence="1 2">DAOMC 185683</strain>
    </source>
</reference>
<keyword evidence="2" id="KW-1185">Reference proteome</keyword>
<proteinExistence type="predicted"/>
<evidence type="ECO:0000313" key="1">
    <source>
        <dbReference type="EMBL" id="KOS37163.1"/>
    </source>
</evidence>
<dbReference type="AlphaFoldDB" id="A0A0M9WA72"/>
<dbReference type="OrthoDB" id="5561043at2759"/>
<gene>
    <name evidence="1" type="ORF">ACN38_g12063</name>
</gene>
<name>A0A0M9WA72_9EURO</name>
<comment type="caution">
    <text evidence="1">The sequence shown here is derived from an EMBL/GenBank/DDBJ whole genome shotgun (WGS) entry which is preliminary data.</text>
</comment>
<accession>A0A0M9WA72</accession>
<organism evidence="1 2">
    <name type="scientific">Penicillium nordicum</name>
    <dbReference type="NCBI Taxonomy" id="229535"/>
    <lineage>
        <taxon>Eukaryota</taxon>
        <taxon>Fungi</taxon>
        <taxon>Dikarya</taxon>
        <taxon>Ascomycota</taxon>
        <taxon>Pezizomycotina</taxon>
        <taxon>Eurotiomycetes</taxon>
        <taxon>Eurotiomycetidae</taxon>
        <taxon>Eurotiales</taxon>
        <taxon>Aspergillaceae</taxon>
        <taxon>Penicillium</taxon>
    </lineage>
</organism>